<protein>
    <recommendedName>
        <fullName evidence="4">3-phosphoglycerate kinase</fullName>
    </recommendedName>
</protein>
<organism evidence="2 3">
    <name type="scientific">Halopseudomonas sabulinigri</name>
    <dbReference type="NCBI Taxonomy" id="472181"/>
    <lineage>
        <taxon>Bacteria</taxon>
        <taxon>Pseudomonadati</taxon>
        <taxon>Pseudomonadota</taxon>
        <taxon>Gammaproteobacteria</taxon>
        <taxon>Pseudomonadales</taxon>
        <taxon>Pseudomonadaceae</taxon>
        <taxon>Halopseudomonas</taxon>
    </lineage>
</organism>
<gene>
    <name evidence="2" type="ORF">SAMN05216271_0665</name>
</gene>
<dbReference type="OrthoDB" id="6902574at2"/>
<dbReference type="RefSeq" id="WP_092283809.1">
    <property type="nucleotide sequence ID" value="NZ_LT629763.1"/>
</dbReference>
<dbReference type="STRING" id="472181.SAMN05216271_0665"/>
<evidence type="ECO:0000313" key="2">
    <source>
        <dbReference type="EMBL" id="SDR89098.1"/>
    </source>
</evidence>
<dbReference type="EMBL" id="LT629763">
    <property type="protein sequence ID" value="SDR89098.1"/>
    <property type="molecule type" value="Genomic_DNA"/>
</dbReference>
<evidence type="ECO:0000313" key="3">
    <source>
        <dbReference type="Proteomes" id="UP000243413"/>
    </source>
</evidence>
<reference evidence="3" key="1">
    <citation type="submission" date="2016-10" db="EMBL/GenBank/DDBJ databases">
        <authorList>
            <person name="Varghese N."/>
            <person name="Submissions S."/>
        </authorList>
    </citation>
    <scope>NUCLEOTIDE SEQUENCE [LARGE SCALE GENOMIC DNA]</scope>
    <source>
        <strain evidence="3">JCM 14963</strain>
    </source>
</reference>
<evidence type="ECO:0008006" key="4">
    <source>
        <dbReference type="Google" id="ProtNLM"/>
    </source>
</evidence>
<feature type="chain" id="PRO_5009254687" description="3-phosphoglycerate kinase" evidence="1">
    <location>
        <begin position="21"/>
        <end position="106"/>
    </location>
</feature>
<dbReference type="AlphaFoldDB" id="A0A1H1MQU7"/>
<sequence length="106" mass="11310">MSRLPPVLLLSCLLPAVALASFPIEIEINAEGLNISATSDDVSNVATVTVSNNGDTTAECEGTFVSGPERPFPRRTILEPGESTVLTQPFERAITLVRVTLNCKPK</sequence>
<accession>A0A1H1MQU7</accession>
<feature type="signal peptide" evidence="1">
    <location>
        <begin position="1"/>
        <end position="20"/>
    </location>
</feature>
<keyword evidence="1" id="KW-0732">Signal</keyword>
<dbReference type="Proteomes" id="UP000243413">
    <property type="component" value="Chromosome I"/>
</dbReference>
<name>A0A1H1MQU7_9GAMM</name>
<proteinExistence type="predicted"/>
<evidence type="ECO:0000256" key="1">
    <source>
        <dbReference type="SAM" id="SignalP"/>
    </source>
</evidence>